<name>C7RTH1_ACCRE</name>
<dbReference type="NCBIfam" id="TIGR04167">
    <property type="entry name" value="rSAM_SeCys"/>
    <property type="match status" value="1"/>
</dbReference>
<dbReference type="OrthoDB" id="9782387at2"/>
<dbReference type="Pfam" id="PF04055">
    <property type="entry name" value="Radical_SAM"/>
    <property type="match status" value="1"/>
</dbReference>
<keyword evidence="4" id="KW-0408">Iron</keyword>
<keyword evidence="2" id="KW-0949">S-adenosyl-L-methionine</keyword>
<dbReference type="InterPro" id="IPR058240">
    <property type="entry name" value="rSAM_sf"/>
</dbReference>
<dbReference type="SUPFAM" id="SSF102114">
    <property type="entry name" value="Radical SAM enzymes"/>
    <property type="match status" value="1"/>
</dbReference>
<evidence type="ECO:0000256" key="1">
    <source>
        <dbReference type="ARBA" id="ARBA00001966"/>
    </source>
</evidence>
<accession>C7RTH1</accession>
<evidence type="ECO:0000256" key="3">
    <source>
        <dbReference type="ARBA" id="ARBA00022723"/>
    </source>
</evidence>
<organism evidence="8">
    <name type="scientific">Accumulibacter regalis</name>
    <dbReference type="NCBI Taxonomy" id="522306"/>
    <lineage>
        <taxon>Bacteria</taxon>
        <taxon>Pseudomonadati</taxon>
        <taxon>Pseudomonadota</taxon>
        <taxon>Betaproteobacteria</taxon>
        <taxon>Candidatus Accumulibacter</taxon>
    </lineage>
</organism>
<protein>
    <submittedName>
        <fullName evidence="8">Radical SAM domain protein</fullName>
    </submittedName>
</protein>
<reference evidence="8" key="2">
    <citation type="submission" date="2009-09" db="EMBL/GenBank/DDBJ databases">
        <title>Complete sequence of chromosome of Candidatus Accumulibacter phosphatis clade IIA str. UW-1.</title>
        <authorList>
            <consortium name="US DOE Joint Genome Institute"/>
            <person name="Martin H.G."/>
            <person name="Ivanova N."/>
            <person name="Kunin V."/>
            <person name="Warnecke F."/>
            <person name="Barry K."/>
            <person name="He S."/>
            <person name="Salamov A."/>
            <person name="Szeto E."/>
            <person name="Dalin E."/>
            <person name="Pangilinan J.L."/>
            <person name="Lapidus A."/>
            <person name="Lowry S."/>
            <person name="Kyrpides N.C."/>
            <person name="McMahon K.D."/>
            <person name="Hugenholtz P."/>
        </authorList>
    </citation>
    <scope>NUCLEOTIDE SEQUENCE [LARGE SCALE GENOMIC DNA]</scope>
    <source>
        <strain evidence="8">UW-1</strain>
    </source>
</reference>
<dbReference type="PANTHER" id="PTHR43728">
    <property type="entry name" value="SLR0304 PROTEIN"/>
    <property type="match status" value="1"/>
</dbReference>
<keyword evidence="5" id="KW-0411">Iron-sulfur</keyword>
<evidence type="ECO:0000259" key="7">
    <source>
        <dbReference type="Pfam" id="PF12345"/>
    </source>
</evidence>
<feature type="domain" description="Radical SAM core" evidence="6">
    <location>
        <begin position="26"/>
        <end position="163"/>
    </location>
</feature>
<dbReference type="KEGG" id="app:CAP2UW1_2824"/>
<comment type="cofactor">
    <cofactor evidence="1">
        <name>[4Fe-4S] cluster</name>
        <dbReference type="ChEBI" id="CHEBI:49883"/>
    </cofactor>
</comment>
<dbReference type="InterPro" id="IPR007197">
    <property type="entry name" value="rSAM"/>
</dbReference>
<dbReference type="GO" id="GO:0046872">
    <property type="term" value="F:metal ion binding"/>
    <property type="evidence" value="ECO:0007669"/>
    <property type="project" value="UniProtKB-KW"/>
</dbReference>
<sequence>MHVTLPLLMTTDFPALTRRSVETVQVNLGYRCNQSCLHCHVNAGPQRKEEMTAETIDALLAFIAASPEVKVLDLTGGAPELNPNFRRLVIAGRQRGLRVIDRCNLTILEEPGHADLAEFLAMHRVEVVASLPCYLGENVDRQRGKGTFDASIRALRQLNALGYGLPATGLVLNLVFNPQGPVLPPPQAPLAAAYREHLGGEFGIVFNQLFTLTNMPIQRFGSMLVSKGQFNNYMQLLRSAHRDDNVEQVMCRNLLSVDWQGYLYDCDFNQQLGLPIGRAGRPRLHLTDISAAALDGCAIRVADHCYGCTAGQGSSCGGALGDEVAAAPTCGA</sequence>
<dbReference type="Gene3D" id="3.20.20.70">
    <property type="entry name" value="Aldolase class I"/>
    <property type="match status" value="1"/>
</dbReference>
<evidence type="ECO:0000256" key="5">
    <source>
        <dbReference type="ARBA" id="ARBA00023014"/>
    </source>
</evidence>
<dbReference type="GO" id="GO:0051536">
    <property type="term" value="F:iron-sulfur cluster binding"/>
    <property type="evidence" value="ECO:0007669"/>
    <property type="project" value="UniProtKB-KW"/>
</dbReference>
<dbReference type="Pfam" id="PF12345">
    <property type="entry name" value="DUF3641"/>
    <property type="match status" value="1"/>
</dbReference>
<dbReference type="CDD" id="cd01335">
    <property type="entry name" value="Radical_SAM"/>
    <property type="match status" value="1"/>
</dbReference>
<reference evidence="8" key="1">
    <citation type="submission" date="2009-08" db="EMBL/GenBank/DDBJ databases">
        <authorList>
            <consortium name="US DOE Joint Genome Institute"/>
            <person name="Lucas S."/>
            <person name="Copeland A."/>
            <person name="Lapidus A."/>
            <person name="Glavina del Rio T."/>
            <person name="Dalin E."/>
            <person name="Tice H."/>
            <person name="Bruce D."/>
            <person name="Barry K."/>
            <person name="Pitluck S."/>
            <person name="Lowry S."/>
            <person name="Larimer F."/>
            <person name="Land M."/>
            <person name="Hauser L."/>
            <person name="Kyrpides N."/>
            <person name="Ivanova N."/>
            <person name="McMahon K.D."/>
            <person name="Hugenholtz P."/>
        </authorList>
    </citation>
    <scope>NUCLEOTIDE SEQUENCE</scope>
    <source>
        <strain evidence="8">UW-1</strain>
    </source>
</reference>
<dbReference type="AlphaFoldDB" id="C7RTH1"/>
<evidence type="ECO:0000259" key="6">
    <source>
        <dbReference type="Pfam" id="PF04055"/>
    </source>
</evidence>
<evidence type="ECO:0000313" key="8">
    <source>
        <dbReference type="EMBL" id="ACV36104.1"/>
    </source>
</evidence>
<evidence type="ECO:0000256" key="4">
    <source>
        <dbReference type="ARBA" id="ARBA00023004"/>
    </source>
</evidence>
<dbReference type="EMBL" id="CP001715">
    <property type="protein sequence ID" value="ACV36104.1"/>
    <property type="molecule type" value="Genomic_DNA"/>
</dbReference>
<feature type="domain" description="Arsenosugar biosynthesis radical SAM protein ArsS-like C-terminal" evidence="7">
    <location>
        <begin position="183"/>
        <end position="319"/>
    </location>
</feature>
<dbReference type="PANTHER" id="PTHR43728:SF1">
    <property type="entry name" value="FE-S OXIDOREDUCTASE"/>
    <property type="match status" value="1"/>
</dbReference>
<dbReference type="GO" id="GO:0003824">
    <property type="term" value="F:catalytic activity"/>
    <property type="evidence" value="ECO:0007669"/>
    <property type="project" value="InterPro"/>
</dbReference>
<dbReference type="SFLD" id="SFLDG01067">
    <property type="entry name" value="SPASM/twitch_domain_containing"/>
    <property type="match status" value="1"/>
</dbReference>
<dbReference type="STRING" id="522306.CAP2UW1_2824"/>
<dbReference type="HOGENOM" id="CLU_050695_0_0_4"/>
<dbReference type="InterPro" id="IPR026351">
    <property type="entry name" value="rSAM_ArsS-like"/>
</dbReference>
<dbReference type="eggNOG" id="COG0535">
    <property type="taxonomic scope" value="Bacteria"/>
</dbReference>
<dbReference type="InterPro" id="IPR024521">
    <property type="entry name" value="ArsS-like_C"/>
</dbReference>
<dbReference type="InterPro" id="IPR013785">
    <property type="entry name" value="Aldolase_TIM"/>
</dbReference>
<evidence type="ECO:0000256" key="2">
    <source>
        <dbReference type="ARBA" id="ARBA00022691"/>
    </source>
</evidence>
<keyword evidence="3" id="KW-0479">Metal-binding</keyword>
<gene>
    <name evidence="8" type="ordered locus">CAP2UW1_2824</name>
</gene>
<dbReference type="SFLD" id="SFLDS00029">
    <property type="entry name" value="Radical_SAM"/>
    <property type="match status" value="1"/>
</dbReference>
<proteinExistence type="predicted"/>